<proteinExistence type="predicted"/>
<evidence type="ECO:0000256" key="1">
    <source>
        <dbReference type="SAM" id="Phobius"/>
    </source>
</evidence>
<organism evidence="2 3">
    <name type="scientific">Cannabis sativa</name>
    <name type="common">Hemp</name>
    <name type="synonym">Marijuana</name>
    <dbReference type="NCBI Taxonomy" id="3483"/>
    <lineage>
        <taxon>Eukaryota</taxon>
        <taxon>Viridiplantae</taxon>
        <taxon>Streptophyta</taxon>
        <taxon>Embryophyta</taxon>
        <taxon>Tracheophyta</taxon>
        <taxon>Spermatophyta</taxon>
        <taxon>Magnoliopsida</taxon>
        <taxon>eudicotyledons</taxon>
        <taxon>Gunneridae</taxon>
        <taxon>Pentapetalae</taxon>
        <taxon>rosids</taxon>
        <taxon>fabids</taxon>
        <taxon>Rosales</taxon>
        <taxon>Cannabaceae</taxon>
        <taxon>Cannabis</taxon>
    </lineage>
</organism>
<dbReference type="EMBL" id="UZAU01000690">
    <property type="status" value="NOT_ANNOTATED_CDS"/>
    <property type="molecule type" value="Genomic_DNA"/>
</dbReference>
<feature type="transmembrane region" description="Helical" evidence="1">
    <location>
        <begin position="20"/>
        <end position="44"/>
    </location>
</feature>
<sequence>MLPEEDPPLPLPPVLNFLNLRLRLISGAIGLGLWAAGGVLLYSLGVVRLGHGRNGDSSTSTTSLVSVSAAASEAMEFVVGFERDYGLRRPNFVSEGFMDALQRLKNEFKLLFVYLHSPDHTPLFCERTLCSLVLVAL</sequence>
<protein>
    <submittedName>
        <fullName evidence="2">Uncharacterized protein</fullName>
    </submittedName>
</protein>
<reference evidence="2" key="2">
    <citation type="submission" date="2021-03" db="UniProtKB">
        <authorList>
            <consortium name="EnsemblPlants"/>
        </authorList>
    </citation>
    <scope>IDENTIFICATION</scope>
</reference>
<dbReference type="AlphaFoldDB" id="A0A803QC02"/>
<dbReference type="GO" id="GO:0043130">
    <property type="term" value="F:ubiquitin binding"/>
    <property type="evidence" value="ECO:0007669"/>
    <property type="project" value="TreeGrafter"/>
</dbReference>
<dbReference type="EnsemblPlants" id="evm.model.08.670">
    <property type="protein sequence ID" value="cds.evm.model.08.670"/>
    <property type="gene ID" value="evm.TU.08.670"/>
</dbReference>
<evidence type="ECO:0000313" key="2">
    <source>
        <dbReference type="EnsemblPlants" id="cds.evm.model.08.670"/>
    </source>
</evidence>
<keyword evidence="1" id="KW-0812">Transmembrane</keyword>
<dbReference type="Gene3D" id="3.40.30.10">
    <property type="entry name" value="Glutaredoxin"/>
    <property type="match status" value="1"/>
</dbReference>
<keyword evidence="3" id="KW-1185">Reference proteome</keyword>
<reference evidence="2" key="1">
    <citation type="submission" date="2018-11" db="EMBL/GenBank/DDBJ databases">
        <authorList>
            <person name="Grassa J C."/>
        </authorList>
    </citation>
    <scope>NUCLEOTIDE SEQUENCE [LARGE SCALE GENOMIC DNA]</scope>
</reference>
<dbReference type="PANTHER" id="PTHR23322:SF1">
    <property type="entry name" value="FAS-ASSOCIATED FACTOR 2"/>
    <property type="match status" value="1"/>
</dbReference>
<dbReference type="Proteomes" id="UP000596661">
    <property type="component" value="Chromosome 8"/>
</dbReference>
<dbReference type="PANTHER" id="PTHR23322">
    <property type="entry name" value="FAS-ASSOCIATED PROTEIN"/>
    <property type="match status" value="1"/>
</dbReference>
<dbReference type="Gramene" id="evm.model.08.670">
    <property type="protein sequence ID" value="cds.evm.model.08.670"/>
    <property type="gene ID" value="evm.TU.08.670"/>
</dbReference>
<name>A0A803QC02_CANSA</name>
<dbReference type="GO" id="GO:0036503">
    <property type="term" value="P:ERAD pathway"/>
    <property type="evidence" value="ECO:0007669"/>
    <property type="project" value="TreeGrafter"/>
</dbReference>
<keyword evidence="1" id="KW-0472">Membrane</keyword>
<keyword evidence="1" id="KW-1133">Transmembrane helix</keyword>
<evidence type="ECO:0000313" key="3">
    <source>
        <dbReference type="Proteomes" id="UP000596661"/>
    </source>
</evidence>
<dbReference type="GO" id="GO:0005783">
    <property type="term" value="C:endoplasmic reticulum"/>
    <property type="evidence" value="ECO:0007669"/>
    <property type="project" value="TreeGrafter"/>
</dbReference>
<accession>A0A803QC02</accession>
<dbReference type="InterPro" id="IPR050730">
    <property type="entry name" value="UBX_domain-protein"/>
</dbReference>